<feature type="domain" description="HTH lysR-type" evidence="5">
    <location>
        <begin position="1"/>
        <end position="58"/>
    </location>
</feature>
<evidence type="ECO:0000256" key="1">
    <source>
        <dbReference type="ARBA" id="ARBA00009437"/>
    </source>
</evidence>
<reference evidence="6 7" key="1">
    <citation type="submission" date="2016-11" db="EMBL/GenBank/DDBJ databases">
        <title>Complete genome sequence of Sulfitobacter sp. AM1-D1, a toxic bacteria associated with marine dinoflagellate Alexandrium minutum in East China Sea.</title>
        <authorList>
            <person name="Yang Q."/>
            <person name="Zhang X."/>
            <person name="Tian X."/>
        </authorList>
    </citation>
    <scope>NUCLEOTIDE SEQUENCE [LARGE SCALE GENOMIC DNA]</scope>
    <source>
        <strain evidence="6 7">AM1-D1</strain>
        <plasmid evidence="6 7">unnamed2</plasmid>
    </source>
</reference>
<evidence type="ECO:0000259" key="5">
    <source>
        <dbReference type="PROSITE" id="PS50931"/>
    </source>
</evidence>
<comment type="similarity">
    <text evidence="1">Belongs to the LysR transcriptional regulatory family.</text>
</comment>
<dbReference type="PANTHER" id="PTHR30419">
    <property type="entry name" value="HTH-TYPE TRANSCRIPTIONAL REGULATOR YBHD"/>
    <property type="match status" value="1"/>
</dbReference>
<dbReference type="Gene3D" id="3.40.190.290">
    <property type="match status" value="1"/>
</dbReference>
<dbReference type="GO" id="GO:0003677">
    <property type="term" value="F:DNA binding"/>
    <property type="evidence" value="ECO:0007669"/>
    <property type="project" value="UniProtKB-KW"/>
</dbReference>
<dbReference type="AlphaFoldDB" id="A0A1J0WNP5"/>
<dbReference type="Gene3D" id="1.10.10.10">
    <property type="entry name" value="Winged helix-like DNA-binding domain superfamily/Winged helix DNA-binding domain"/>
    <property type="match status" value="1"/>
</dbReference>
<geneLocation type="plasmid" evidence="6 7">
    <name>unnamed2</name>
</geneLocation>
<dbReference type="GO" id="GO:0003700">
    <property type="term" value="F:DNA-binding transcription factor activity"/>
    <property type="evidence" value="ECO:0007669"/>
    <property type="project" value="InterPro"/>
</dbReference>
<keyword evidence="3" id="KW-0238">DNA-binding</keyword>
<dbReference type="Proteomes" id="UP000181897">
    <property type="component" value="Plasmid unnamed2"/>
</dbReference>
<dbReference type="EMBL" id="CP018078">
    <property type="protein sequence ID" value="APE45806.1"/>
    <property type="molecule type" value="Genomic_DNA"/>
</dbReference>
<evidence type="ECO:0000313" key="6">
    <source>
        <dbReference type="EMBL" id="APE45806.1"/>
    </source>
</evidence>
<gene>
    <name evidence="6" type="ORF">BOO69_19770</name>
</gene>
<dbReference type="InterPro" id="IPR050950">
    <property type="entry name" value="HTH-type_LysR_regulators"/>
</dbReference>
<organism evidence="6 7">
    <name type="scientific">Sulfitobacter alexandrii</name>
    <dbReference type="NCBI Taxonomy" id="1917485"/>
    <lineage>
        <taxon>Bacteria</taxon>
        <taxon>Pseudomonadati</taxon>
        <taxon>Pseudomonadota</taxon>
        <taxon>Alphaproteobacteria</taxon>
        <taxon>Rhodobacterales</taxon>
        <taxon>Roseobacteraceae</taxon>
        <taxon>Sulfitobacter</taxon>
    </lineage>
</organism>
<evidence type="ECO:0000313" key="7">
    <source>
        <dbReference type="Proteomes" id="UP000181897"/>
    </source>
</evidence>
<keyword evidence="4" id="KW-0804">Transcription</keyword>
<accession>A0A1J0WNP5</accession>
<name>A0A1J0WNP5_9RHOB</name>
<dbReference type="CDD" id="cd05466">
    <property type="entry name" value="PBP2_LTTR_substrate"/>
    <property type="match status" value="1"/>
</dbReference>
<evidence type="ECO:0000256" key="4">
    <source>
        <dbReference type="ARBA" id="ARBA00023163"/>
    </source>
</evidence>
<evidence type="ECO:0000256" key="2">
    <source>
        <dbReference type="ARBA" id="ARBA00023015"/>
    </source>
</evidence>
<proteinExistence type="inferred from homology"/>
<keyword evidence="2" id="KW-0805">Transcription regulation</keyword>
<dbReference type="FunFam" id="1.10.10.10:FF:000001">
    <property type="entry name" value="LysR family transcriptional regulator"/>
    <property type="match status" value="1"/>
</dbReference>
<dbReference type="Pfam" id="PF03466">
    <property type="entry name" value="LysR_substrate"/>
    <property type="match status" value="1"/>
</dbReference>
<protein>
    <submittedName>
        <fullName evidence="6">LysR family transcriptional regulator</fullName>
    </submittedName>
</protein>
<dbReference type="GO" id="GO:0005829">
    <property type="term" value="C:cytosol"/>
    <property type="evidence" value="ECO:0007669"/>
    <property type="project" value="TreeGrafter"/>
</dbReference>
<dbReference type="RefSeq" id="WP_071974132.1">
    <property type="nucleotide sequence ID" value="NZ_CP018078.1"/>
</dbReference>
<sequence>MNLSQIKVLVAIADTGSLTFAAERLSLSQSGVSQAIAALEEDLGVQLFTRGRRGAVATAVGEEVVREARAVLAGLDAIRRKADAAAGIEQGKLRLAAFPSVFSTLLPPLLRRFRDLHPGIEVVALEASDAEIETWLANGTVDLGVTTAESFEATDWPLGQDDWVAVLPSSHPIALSPSRAVALTRLADEPFVLATGGCTIHAGSLAERLGAPLEQIKIEVRDWVSAFALVREGLGVTVVPEPTLPADRRGLRVLPLKEGLHRYFGLRCSKTALNTPAVTSFLGLAKAASSAKAA</sequence>
<dbReference type="InterPro" id="IPR036390">
    <property type="entry name" value="WH_DNA-bd_sf"/>
</dbReference>
<dbReference type="InterPro" id="IPR036388">
    <property type="entry name" value="WH-like_DNA-bd_sf"/>
</dbReference>
<dbReference type="KEGG" id="suam:BOO69_19770"/>
<dbReference type="SUPFAM" id="SSF53850">
    <property type="entry name" value="Periplasmic binding protein-like II"/>
    <property type="match status" value="1"/>
</dbReference>
<dbReference type="PROSITE" id="PS50931">
    <property type="entry name" value="HTH_LYSR"/>
    <property type="match status" value="1"/>
</dbReference>
<keyword evidence="6" id="KW-0614">Plasmid</keyword>
<dbReference type="InterPro" id="IPR000847">
    <property type="entry name" value="LysR_HTH_N"/>
</dbReference>
<dbReference type="InterPro" id="IPR005119">
    <property type="entry name" value="LysR_subst-bd"/>
</dbReference>
<dbReference type="Pfam" id="PF00126">
    <property type="entry name" value="HTH_1"/>
    <property type="match status" value="1"/>
</dbReference>
<dbReference type="SUPFAM" id="SSF46785">
    <property type="entry name" value="Winged helix' DNA-binding domain"/>
    <property type="match status" value="1"/>
</dbReference>
<dbReference type="PRINTS" id="PR00039">
    <property type="entry name" value="HTHLYSR"/>
</dbReference>
<dbReference type="OrthoDB" id="3252676at2"/>
<evidence type="ECO:0000256" key="3">
    <source>
        <dbReference type="ARBA" id="ARBA00023125"/>
    </source>
</evidence>
<keyword evidence="7" id="KW-1185">Reference proteome</keyword>